<dbReference type="Gene3D" id="3.40.50.2300">
    <property type="match status" value="1"/>
</dbReference>
<reference evidence="4 5" key="1">
    <citation type="submission" date="2019-02" db="EMBL/GenBank/DDBJ databases">
        <authorList>
            <person name="Fomenkov A."/>
            <person name="Dubinina G."/>
            <person name="Grabovich M."/>
            <person name="Vincze T."/>
            <person name="Roberts R.J."/>
        </authorList>
    </citation>
    <scope>NUCLEOTIDE SEQUENCE [LARGE SCALE GENOMIC DNA]</scope>
    <source>
        <strain evidence="4 5">P</strain>
    </source>
</reference>
<dbReference type="PANTHER" id="PTHR44591">
    <property type="entry name" value="STRESS RESPONSE REGULATOR PROTEIN 1"/>
    <property type="match status" value="1"/>
</dbReference>
<dbReference type="PANTHER" id="PTHR44591:SF3">
    <property type="entry name" value="RESPONSE REGULATORY DOMAIN-CONTAINING PROTEIN"/>
    <property type="match status" value="1"/>
</dbReference>
<keyword evidence="5" id="KW-1185">Reference proteome</keyword>
<dbReference type="InterPro" id="IPR011006">
    <property type="entry name" value="CheY-like_superfamily"/>
</dbReference>
<feature type="domain" description="Response regulatory" evidence="3">
    <location>
        <begin position="2"/>
        <end position="79"/>
    </location>
</feature>
<evidence type="ECO:0000256" key="2">
    <source>
        <dbReference type="PROSITE-ProRule" id="PRU00169"/>
    </source>
</evidence>
<accession>A0A5C1QDY2</accession>
<proteinExistence type="predicted"/>
<dbReference type="Proteomes" id="UP000323824">
    <property type="component" value="Chromosome"/>
</dbReference>
<dbReference type="RefSeq" id="WP_149568096.1">
    <property type="nucleotide sequence ID" value="NZ_CP035807.1"/>
</dbReference>
<feature type="modified residue" description="4-aspartylphosphate" evidence="2">
    <location>
        <position position="52"/>
    </location>
</feature>
<reference evidence="4 5" key="2">
    <citation type="submission" date="2019-09" db="EMBL/GenBank/DDBJ databases">
        <title>Complete Genome Sequence and Methylome Analysis of free living Spirochaetas.</title>
        <authorList>
            <person name="Leshcheva N."/>
            <person name="Mikheeva N."/>
        </authorList>
    </citation>
    <scope>NUCLEOTIDE SEQUENCE [LARGE SCALE GENOMIC DNA]</scope>
    <source>
        <strain evidence="4 5">P</strain>
    </source>
</reference>
<dbReference type="SUPFAM" id="SSF52172">
    <property type="entry name" value="CheY-like"/>
    <property type="match status" value="1"/>
</dbReference>
<protein>
    <submittedName>
        <fullName evidence="4">Response regulator</fullName>
    </submittedName>
</protein>
<evidence type="ECO:0000313" key="4">
    <source>
        <dbReference type="EMBL" id="QEN04856.1"/>
    </source>
</evidence>
<dbReference type="InterPro" id="IPR001789">
    <property type="entry name" value="Sig_transdc_resp-reg_receiver"/>
</dbReference>
<evidence type="ECO:0000313" key="5">
    <source>
        <dbReference type="Proteomes" id="UP000323824"/>
    </source>
</evidence>
<dbReference type="EMBL" id="CP035807">
    <property type="protein sequence ID" value="QEN04856.1"/>
    <property type="molecule type" value="Genomic_DNA"/>
</dbReference>
<dbReference type="PROSITE" id="PS50110">
    <property type="entry name" value="RESPONSE_REGULATORY"/>
    <property type="match status" value="1"/>
</dbReference>
<gene>
    <name evidence="4" type="ORF">EW093_09110</name>
</gene>
<organism evidence="4 5">
    <name type="scientific">Thiospirochaeta perfilievii</name>
    <dbReference type="NCBI Taxonomy" id="252967"/>
    <lineage>
        <taxon>Bacteria</taxon>
        <taxon>Pseudomonadati</taxon>
        <taxon>Spirochaetota</taxon>
        <taxon>Spirochaetia</taxon>
        <taxon>Spirochaetales</taxon>
        <taxon>Spirochaetaceae</taxon>
        <taxon>Thiospirochaeta</taxon>
    </lineage>
</organism>
<dbReference type="AlphaFoldDB" id="A0A5C1QDY2"/>
<dbReference type="GO" id="GO:0000160">
    <property type="term" value="P:phosphorelay signal transduction system"/>
    <property type="evidence" value="ECO:0007669"/>
    <property type="project" value="InterPro"/>
</dbReference>
<evidence type="ECO:0000256" key="1">
    <source>
        <dbReference type="ARBA" id="ARBA00022553"/>
    </source>
</evidence>
<evidence type="ECO:0000259" key="3">
    <source>
        <dbReference type="PROSITE" id="PS50110"/>
    </source>
</evidence>
<keyword evidence="1 2" id="KW-0597">Phosphoprotein</keyword>
<dbReference type="KEGG" id="sper:EW093_09110"/>
<dbReference type="InterPro" id="IPR050595">
    <property type="entry name" value="Bact_response_regulator"/>
</dbReference>
<sequence length="79" mass="9095">MDILIADDSKTSRNLLKGILKRLNFNVIEAINGEEAWEKLQVDNPPRIALLDWIMPKISGIDLVKKIRKKRKSLETILI</sequence>
<dbReference type="Pfam" id="PF00072">
    <property type="entry name" value="Response_reg"/>
    <property type="match status" value="1"/>
</dbReference>
<name>A0A5C1QDY2_9SPIO</name>
<dbReference type="OrthoDB" id="9797769at2"/>